<dbReference type="PANTHER" id="PTHR43861:SF1">
    <property type="entry name" value="TRANS-ACONITATE 2-METHYLTRANSFERASE"/>
    <property type="match status" value="1"/>
</dbReference>
<name>A0A6L8LRJ0_9RHOB</name>
<sequence>MITAAKFWDKTAERYAKSPIADMDSYEYTLGRTRSYLQDTDRVLELGCGTGTTAIKLGDAAGSVVGSDLSANMVEIGQRRAAEAGAGNVRFVQADVDDEGLREDPYDVVMAFNLLHLIEDTDKALAQIGEMVRPGGLFISKTVCLAEGGGALKLRLLMLALPLMQMLGKAPFVRFLKVAELEGALERAGFKIVEAGNFPAKPPARYLVARKL</sequence>
<reference evidence="4 5" key="1">
    <citation type="submission" date="2020-01" db="EMBL/GenBank/DDBJ databases">
        <authorList>
            <person name="Chen S."/>
        </authorList>
    </citation>
    <scope>NUCLEOTIDE SEQUENCE [LARGE SCALE GENOMIC DNA]</scope>
    <source>
        <strain evidence="4 5">GS-10</strain>
    </source>
</reference>
<feature type="domain" description="Methyltransferase" evidence="3">
    <location>
        <begin position="43"/>
        <end position="136"/>
    </location>
</feature>
<proteinExistence type="predicted"/>
<dbReference type="InterPro" id="IPR041698">
    <property type="entry name" value="Methyltransf_25"/>
</dbReference>
<gene>
    <name evidence="4" type="ORF">GR167_12265</name>
</gene>
<dbReference type="Proteomes" id="UP000479043">
    <property type="component" value="Unassembled WGS sequence"/>
</dbReference>
<evidence type="ECO:0000313" key="5">
    <source>
        <dbReference type="Proteomes" id="UP000479043"/>
    </source>
</evidence>
<dbReference type="Gene3D" id="3.40.50.150">
    <property type="entry name" value="Vaccinia Virus protein VP39"/>
    <property type="match status" value="1"/>
</dbReference>
<keyword evidence="2 4" id="KW-0808">Transferase</keyword>
<dbReference type="GO" id="GO:0008168">
    <property type="term" value="F:methyltransferase activity"/>
    <property type="evidence" value="ECO:0007669"/>
    <property type="project" value="UniProtKB-KW"/>
</dbReference>
<dbReference type="InterPro" id="IPR029063">
    <property type="entry name" value="SAM-dependent_MTases_sf"/>
</dbReference>
<keyword evidence="1 4" id="KW-0489">Methyltransferase</keyword>
<protein>
    <submittedName>
        <fullName evidence="4">Methyltransferase domain-containing protein</fullName>
    </submittedName>
</protein>
<dbReference type="CDD" id="cd02440">
    <property type="entry name" value="AdoMet_MTases"/>
    <property type="match status" value="1"/>
</dbReference>
<keyword evidence="5" id="KW-1185">Reference proteome</keyword>
<evidence type="ECO:0000313" key="4">
    <source>
        <dbReference type="EMBL" id="MYM56082.1"/>
    </source>
</evidence>
<dbReference type="RefSeq" id="WP_160973886.1">
    <property type="nucleotide sequence ID" value="NZ_WWEN01000005.1"/>
</dbReference>
<dbReference type="PANTHER" id="PTHR43861">
    <property type="entry name" value="TRANS-ACONITATE 2-METHYLTRANSFERASE-RELATED"/>
    <property type="match status" value="1"/>
</dbReference>
<evidence type="ECO:0000256" key="1">
    <source>
        <dbReference type="ARBA" id="ARBA00022603"/>
    </source>
</evidence>
<comment type="caution">
    <text evidence="4">The sequence shown here is derived from an EMBL/GenBank/DDBJ whole genome shotgun (WGS) entry which is preliminary data.</text>
</comment>
<organism evidence="4 5">
    <name type="scientific">Thalassovita mangrovi</name>
    <dbReference type="NCBI Taxonomy" id="2692236"/>
    <lineage>
        <taxon>Bacteria</taxon>
        <taxon>Pseudomonadati</taxon>
        <taxon>Pseudomonadota</taxon>
        <taxon>Alphaproteobacteria</taxon>
        <taxon>Rhodobacterales</taxon>
        <taxon>Roseobacteraceae</taxon>
        <taxon>Thalassovita</taxon>
    </lineage>
</organism>
<dbReference type="SUPFAM" id="SSF53335">
    <property type="entry name" value="S-adenosyl-L-methionine-dependent methyltransferases"/>
    <property type="match status" value="1"/>
</dbReference>
<evidence type="ECO:0000259" key="3">
    <source>
        <dbReference type="Pfam" id="PF13649"/>
    </source>
</evidence>
<dbReference type="AlphaFoldDB" id="A0A6L8LRJ0"/>
<dbReference type="Pfam" id="PF13649">
    <property type="entry name" value="Methyltransf_25"/>
    <property type="match status" value="1"/>
</dbReference>
<evidence type="ECO:0000256" key="2">
    <source>
        <dbReference type="ARBA" id="ARBA00022679"/>
    </source>
</evidence>
<dbReference type="EMBL" id="WWEN01000005">
    <property type="protein sequence ID" value="MYM56082.1"/>
    <property type="molecule type" value="Genomic_DNA"/>
</dbReference>
<dbReference type="GO" id="GO:0032259">
    <property type="term" value="P:methylation"/>
    <property type="evidence" value="ECO:0007669"/>
    <property type="project" value="UniProtKB-KW"/>
</dbReference>
<accession>A0A6L8LRJ0</accession>